<keyword evidence="1" id="KW-0614">Plasmid</keyword>
<name>A0A1D7UCK2_9HYPH</name>
<proteinExistence type="predicted"/>
<reference evidence="1 2" key="1">
    <citation type="journal article" date="2015" name="Antonie Van Leeuwenhoek">
        <title>Bosea vaviloviae sp. nov., a new species of slow-growing rhizobia isolated from nodules of the relict species Vavilovia formosa (Stev.) Fed.</title>
        <authorList>
            <person name="Safronova V.I."/>
            <person name="Kuznetsova I.G."/>
            <person name="Sazanova A.L."/>
            <person name="Kimeklis A.K."/>
            <person name="Belimov A.A."/>
            <person name="Andronov E.E."/>
            <person name="Pinaev A.G."/>
            <person name="Chizhevskaya E.P."/>
            <person name="Pukhaev A.R."/>
            <person name="Popov K.P."/>
            <person name="Willems A."/>
            <person name="Tikhonovich I.A."/>
        </authorList>
    </citation>
    <scope>NUCLEOTIDE SEQUENCE [LARGE SCALE GENOMIC DNA]</scope>
    <source>
        <strain evidence="1 2">Vaf18</strain>
        <plasmid evidence="1">unnamed1</plasmid>
    </source>
</reference>
<dbReference type="OrthoDB" id="7865302at2"/>
<organism evidence="1 2">
    <name type="scientific">Bosea vaviloviae</name>
    <dbReference type="NCBI Taxonomy" id="1526658"/>
    <lineage>
        <taxon>Bacteria</taxon>
        <taxon>Pseudomonadati</taxon>
        <taxon>Pseudomonadota</taxon>
        <taxon>Alphaproteobacteria</taxon>
        <taxon>Hyphomicrobiales</taxon>
        <taxon>Boseaceae</taxon>
        <taxon>Bosea</taxon>
    </lineage>
</organism>
<dbReference type="KEGG" id="bvv:BHK69_30910"/>
<dbReference type="Pfam" id="PF07183">
    <property type="entry name" value="DUF1403"/>
    <property type="match status" value="1"/>
</dbReference>
<dbReference type="AlphaFoldDB" id="A0A1D7UCK2"/>
<protein>
    <recommendedName>
        <fullName evidence="3">DUF1403 family protein</fullName>
    </recommendedName>
</protein>
<keyword evidence="2" id="KW-1185">Reference proteome</keyword>
<evidence type="ECO:0000313" key="2">
    <source>
        <dbReference type="Proteomes" id="UP000094969"/>
    </source>
</evidence>
<evidence type="ECO:0000313" key="1">
    <source>
        <dbReference type="EMBL" id="AOO85108.1"/>
    </source>
</evidence>
<accession>A0A1D7UCK2</accession>
<dbReference type="Proteomes" id="UP000094969">
    <property type="component" value="Plasmid unnamed1"/>
</dbReference>
<sequence>MPASDPTASVASAPPTVPAWAVPHGLVTSDVEAAFLAGSALNSLDNLVRMAPAWAGSWRQRLALKGAAAAAALTGRTESEAQLRDAWYLRAPGADPGPAGNLLAAWKGLAERSPIVSPDRLRRVANLLGLRWSDSLVSLGEQFEVLAGSGQPAPLVAAAIATEAYRLRPDAGLLGWWIADLAIAARMRWPVAVPLLVTQAPGPAFRSLSDRGRDRPGGEGFERAICVALALAATDACRSAGEMAPRAARLNAATRKLRAKGAGEVIQLLLDEDCVSGTLQTKNLTRWGSRRLFERLTALEAVRELSGRASFRLYGL</sequence>
<evidence type="ECO:0008006" key="3">
    <source>
        <dbReference type="Google" id="ProtNLM"/>
    </source>
</evidence>
<gene>
    <name evidence="1" type="ORF">BHK69_30910</name>
</gene>
<dbReference type="EMBL" id="CP017148">
    <property type="protein sequence ID" value="AOO85108.1"/>
    <property type="molecule type" value="Genomic_DNA"/>
</dbReference>
<geneLocation type="plasmid" evidence="1 2">
    <name>unnamed1</name>
</geneLocation>
<dbReference type="InterPro" id="IPR009843">
    <property type="entry name" value="DUF1403"/>
</dbReference>